<dbReference type="PANTHER" id="PTHR11373">
    <property type="entry name" value="DEOXYNUCLEOSIDE TRIPHOSPHATE TRIPHOSPHOHYDROLASE"/>
    <property type="match status" value="1"/>
</dbReference>
<comment type="similarity">
    <text evidence="2">Belongs to the dGTPase family. Type 2 subfamily.</text>
</comment>
<feature type="compositionally biased region" description="Basic and acidic residues" evidence="3">
    <location>
        <begin position="18"/>
        <end position="30"/>
    </location>
</feature>
<evidence type="ECO:0000256" key="2">
    <source>
        <dbReference type="HAMAP-Rule" id="MF_01212"/>
    </source>
</evidence>
<evidence type="ECO:0000259" key="4">
    <source>
        <dbReference type="PROSITE" id="PS51831"/>
    </source>
</evidence>
<evidence type="ECO:0000313" key="6">
    <source>
        <dbReference type="Proteomes" id="UP000554342"/>
    </source>
</evidence>
<dbReference type="AlphaFoldDB" id="A0A840YUQ3"/>
<dbReference type="InterPro" id="IPR003607">
    <property type="entry name" value="HD/PDEase_dom"/>
</dbReference>
<dbReference type="InterPro" id="IPR050135">
    <property type="entry name" value="dGTPase-like"/>
</dbReference>
<dbReference type="Pfam" id="PF13286">
    <property type="entry name" value="HD_assoc"/>
    <property type="match status" value="1"/>
</dbReference>
<dbReference type="SMART" id="SM00471">
    <property type="entry name" value="HDc"/>
    <property type="match status" value="1"/>
</dbReference>
<dbReference type="Pfam" id="PF01966">
    <property type="entry name" value="HD"/>
    <property type="match status" value="1"/>
</dbReference>
<dbReference type="RefSeq" id="WP_184001147.1">
    <property type="nucleotide sequence ID" value="NZ_BAABIF010000004.1"/>
</dbReference>
<evidence type="ECO:0000256" key="3">
    <source>
        <dbReference type="SAM" id="MobiDB-lite"/>
    </source>
</evidence>
<dbReference type="InterPro" id="IPR006261">
    <property type="entry name" value="dGTPase"/>
</dbReference>
<dbReference type="HAMAP" id="MF_01212">
    <property type="entry name" value="dGTPase_type2"/>
    <property type="match status" value="1"/>
</dbReference>
<dbReference type="SUPFAM" id="SSF109604">
    <property type="entry name" value="HD-domain/PDEase-like"/>
    <property type="match status" value="1"/>
</dbReference>
<dbReference type="NCBIfam" id="TIGR01353">
    <property type="entry name" value="dGTP_triPase"/>
    <property type="match status" value="1"/>
</dbReference>
<evidence type="ECO:0000256" key="1">
    <source>
        <dbReference type="ARBA" id="ARBA00022801"/>
    </source>
</evidence>
<feature type="domain" description="HD" evidence="4">
    <location>
        <begin position="66"/>
        <end position="201"/>
    </location>
</feature>
<dbReference type="InterPro" id="IPR023023">
    <property type="entry name" value="dNTPase_2"/>
</dbReference>
<keyword evidence="6" id="KW-1185">Reference proteome</keyword>
<name>A0A840YUQ3_9SPHN</name>
<proteinExistence type="inferred from homology"/>
<comment type="caution">
    <text evidence="5">The sequence shown here is derived from an EMBL/GenBank/DDBJ whole genome shotgun (WGS) entry which is preliminary data.</text>
</comment>
<dbReference type="Gene3D" id="1.10.3210.10">
    <property type="entry name" value="Hypothetical protein af1432"/>
    <property type="match status" value="1"/>
</dbReference>
<dbReference type="GO" id="GO:0008832">
    <property type="term" value="F:dGTPase activity"/>
    <property type="evidence" value="ECO:0007669"/>
    <property type="project" value="TreeGrafter"/>
</dbReference>
<organism evidence="5 6">
    <name type="scientific">Stakelama sediminis</name>
    <dbReference type="NCBI Taxonomy" id="463200"/>
    <lineage>
        <taxon>Bacteria</taxon>
        <taxon>Pseudomonadati</taxon>
        <taxon>Pseudomonadota</taxon>
        <taxon>Alphaproteobacteria</taxon>
        <taxon>Sphingomonadales</taxon>
        <taxon>Sphingomonadaceae</taxon>
        <taxon>Stakelama</taxon>
    </lineage>
</organism>
<dbReference type="CDD" id="cd00077">
    <property type="entry name" value="HDc"/>
    <property type="match status" value="1"/>
</dbReference>
<accession>A0A840YUQ3</accession>
<evidence type="ECO:0000313" key="5">
    <source>
        <dbReference type="EMBL" id="MBB5717368.1"/>
    </source>
</evidence>
<keyword evidence="1 2" id="KW-0378">Hydrolase</keyword>
<dbReference type="NCBIfam" id="NF002326">
    <property type="entry name" value="PRK01286.1-1"/>
    <property type="match status" value="1"/>
</dbReference>
<protein>
    <recommendedName>
        <fullName evidence="2">Deoxyguanosinetriphosphate triphosphohydrolase-like protein</fullName>
    </recommendedName>
</protein>
<dbReference type="InterPro" id="IPR006674">
    <property type="entry name" value="HD_domain"/>
</dbReference>
<dbReference type="Proteomes" id="UP000554342">
    <property type="component" value="Unassembled WGS sequence"/>
</dbReference>
<gene>
    <name evidence="5" type="ORF">FHR23_000275</name>
</gene>
<reference evidence="5 6" key="1">
    <citation type="submission" date="2020-08" db="EMBL/GenBank/DDBJ databases">
        <title>Genomic Encyclopedia of Type Strains, Phase IV (KMG-IV): sequencing the most valuable type-strain genomes for metagenomic binning, comparative biology and taxonomic classification.</title>
        <authorList>
            <person name="Goeker M."/>
        </authorList>
    </citation>
    <scope>NUCLEOTIDE SEQUENCE [LARGE SCALE GENOMIC DNA]</scope>
    <source>
        <strain evidence="5 6">DSM 27203</strain>
    </source>
</reference>
<dbReference type="EMBL" id="JACIJI010000001">
    <property type="protein sequence ID" value="MBB5717368.1"/>
    <property type="molecule type" value="Genomic_DNA"/>
</dbReference>
<dbReference type="PANTHER" id="PTHR11373:SF43">
    <property type="entry name" value="DEOXYGUANOSINETRIPHOSPHATE TRIPHOSPHOHYDROLASE-LIKE PROTEIN"/>
    <property type="match status" value="1"/>
</dbReference>
<feature type="region of interest" description="Disordered" evidence="3">
    <location>
        <begin position="1"/>
        <end position="30"/>
    </location>
</feature>
<dbReference type="GO" id="GO:0006203">
    <property type="term" value="P:dGTP catabolic process"/>
    <property type="evidence" value="ECO:0007669"/>
    <property type="project" value="TreeGrafter"/>
</dbReference>
<dbReference type="PROSITE" id="PS51831">
    <property type="entry name" value="HD"/>
    <property type="match status" value="1"/>
</dbReference>
<sequence>MTQLAPWASDPQHSKGRLHPERSELRGPRDAFQRDRDRIIHSISFRRLRHKTQVFMAPDGDHFRVRLTHSLEVAQIGRTVARVLGLNEDLTEALCLAHDIGHPPFGHAGERALKEALDADGGFDHNGHTLRTLTLLDNPYPRWPGLNLSWETLEGLAKHNGPVRHPGWALKEADAAFPLALGEWSSLEAQVAAIADDIAYDNHDIDDGLRSGLLTLEQLLEVPLVRRNWDAVRARHPDIAEPKLIGELIRSQIGVMVNDLIAESRRRISESGVKRVEDVRAAGRCLAGFSDSMRDDERTLKRFMYANLYHHPSQRKAADTASRVVTGLFDAYRVEPERMAEGWRSADERDAPWRERHIADFIAGMTDRYAINRYREVVGEISLDEGFGAARA</sequence>
<dbReference type="InterPro" id="IPR026875">
    <property type="entry name" value="PHydrolase_assoc_dom"/>
</dbReference>